<accession>A0A9Q0KD80</accession>
<reference evidence="1" key="1">
    <citation type="journal article" date="2023" name="Plant J.">
        <title>The genome of the king protea, Protea cynaroides.</title>
        <authorList>
            <person name="Chang J."/>
            <person name="Duong T.A."/>
            <person name="Schoeman C."/>
            <person name="Ma X."/>
            <person name="Roodt D."/>
            <person name="Barker N."/>
            <person name="Li Z."/>
            <person name="Van de Peer Y."/>
            <person name="Mizrachi E."/>
        </authorList>
    </citation>
    <scope>NUCLEOTIDE SEQUENCE</scope>
    <source>
        <tissue evidence="1">Young leaves</tissue>
    </source>
</reference>
<organism evidence="1 2">
    <name type="scientific">Protea cynaroides</name>
    <dbReference type="NCBI Taxonomy" id="273540"/>
    <lineage>
        <taxon>Eukaryota</taxon>
        <taxon>Viridiplantae</taxon>
        <taxon>Streptophyta</taxon>
        <taxon>Embryophyta</taxon>
        <taxon>Tracheophyta</taxon>
        <taxon>Spermatophyta</taxon>
        <taxon>Magnoliopsida</taxon>
        <taxon>Proteales</taxon>
        <taxon>Proteaceae</taxon>
        <taxon>Protea</taxon>
    </lineage>
</organism>
<dbReference type="EMBL" id="JAMYWD010000006">
    <property type="protein sequence ID" value="KAJ4968418.1"/>
    <property type="molecule type" value="Genomic_DNA"/>
</dbReference>
<keyword evidence="2" id="KW-1185">Reference proteome</keyword>
<proteinExistence type="predicted"/>
<comment type="caution">
    <text evidence="1">The sequence shown here is derived from an EMBL/GenBank/DDBJ whole genome shotgun (WGS) entry which is preliminary data.</text>
</comment>
<gene>
    <name evidence="1" type="ORF">NE237_015119</name>
</gene>
<dbReference type="AlphaFoldDB" id="A0A9Q0KD80"/>
<evidence type="ECO:0000313" key="2">
    <source>
        <dbReference type="Proteomes" id="UP001141806"/>
    </source>
</evidence>
<protein>
    <submittedName>
        <fullName evidence="1">Uncharacterized protein</fullName>
    </submittedName>
</protein>
<evidence type="ECO:0000313" key="1">
    <source>
        <dbReference type="EMBL" id="KAJ4968418.1"/>
    </source>
</evidence>
<dbReference type="Proteomes" id="UP001141806">
    <property type="component" value="Unassembled WGS sequence"/>
</dbReference>
<sequence>MGSREYGGVREVLQSWALTNSSSDQFSFSSSQSNSHEASAVSEKSNLDYYSLSKLQHPFPTKTEPTSDGLKYLRFGRGGGWFTIAVHSLTIHTYKLLFCPLILDYFND</sequence>
<name>A0A9Q0KD80_9MAGN</name>